<dbReference type="Gene3D" id="2.30.170.20">
    <property type="entry name" value="Ribosomal protein L24e"/>
    <property type="match status" value="1"/>
</dbReference>
<evidence type="ECO:0000256" key="3">
    <source>
        <dbReference type="ARBA" id="ARBA00022517"/>
    </source>
</evidence>
<keyword evidence="8" id="KW-1185">Reference proteome</keyword>
<comment type="similarity">
    <text evidence="2">Belongs to the eukaryotic ribosomal protein eL24 family.</text>
</comment>
<dbReference type="SUPFAM" id="SSF57716">
    <property type="entry name" value="Glucocorticoid receptor-like (DNA-binding domain)"/>
    <property type="match status" value="1"/>
</dbReference>
<evidence type="ECO:0000256" key="5">
    <source>
        <dbReference type="ARBA" id="ARBA00039784"/>
    </source>
</evidence>
<protein>
    <recommendedName>
        <fullName evidence="5">Probable ribosome biogenesis protein RLP24</fullName>
    </recommendedName>
</protein>
<evidence type="ECO:0000256" key="4">
    <source>
        <dbReference type="ARBA" id="ARBA00023242"/>
    </source>
</evidence>
<dbReference type="SMART" id="SM00746">
    <property type="entry name" value="TRASH"/>
    <property type="match status" value="1"/>
</dbReference>
<dbReference type="EMBL" id="NIVC01001661">
    <property type="protein sequence ID" value="PAA65342.1"/>
    <property type="molecule type" value="Genomic_DNA"/>
</dbReference>
<dbReference type="Pfam" id="PF01246">
    <property type="entry name" value="Ribosomal_L24e"/>
    <property type="match status" value="1"/>
</dbReference>
<name>A0A267EX93_9PLAT</name>
<reference evidence="7 8" key="1">
    <citation type="submission" date="2017-06" db="EMBL/GenBank/DDBJ databases">
        <title>A platform for efficient transgenesis in Macrostomum lignano, a flatworm model organism for stem cell research.</title>
        <authorList>
            <person name="Berezikov E."/>
        </authorList>
    </citation>
    <scope>NUCLEOTIDE SEQUENCE [LARGE SCALE GENOMIC DNA]</scope>
    <source>
        <strain evidence="7">DV1</strain>
        <tissue evidence="7">Whole organism</tissue>
    </source>
</reference>
<evidence type="ECO:0000256" key="2">
    <source>
        <dbReference type="ARBA" id="ARBA00005647"/>
    </source>
</evidence>
<dbReference type="FunFam" id="2.30.170.20:FF:000001">
    <property type="entry name" value="probable ribosome biogenesis protein RLP24"/>
    <property type="match status" value="1"/>
</dbReference>
<dbReference type="InterPro" id="IPR023442">
    <property type="entry name" value="Ribosomal_eL24_CS"/>
</dbReference>
<keyword evidence="3" id="KW-0690">Ribosome biogenesis</keyword>
<comment type="subcellular location">
    <subcellularLocation>
        <location evidence="1">Nucleus</location>
    </subcellularLocation>
</comment>
<dbReference type="InterPro" id="IPR011017">
    <property type="entry name" value="TRASH_dom"/>
</dbReference>
<dbReference type="PANTHER" id="PTHR10792">
    <property type="entry name" value="60S RIBOSOMAL PROTEIN L24"/>
    <property type="match status" value="1"/>
</dbReference>
<evidence type="ECO:0000256" key="1">
    <source>
        <dbReference type="ARBA" id="ARBA00004123"/>
    </source>
</evidence>
<dbReference type="CDD" id="cd00472">
    <property type="entry name" value="Ribosomal_L24e_L24"/>
    <property type="match status" value="1"/>
</dbReference>
<feature type="domain" description="TRASH" evidence="6">
    <location>
        <begin position="9"/>
        <end position="47"/>
    </location>
</feature>
<proteinExistence type="inferred from homology"/>
<evidence type="ECO:0000313" key="8">
    <source>
        <dbReference type="Proteomes" id="UP000215902"/>
    </source>
</evidence>
<evidence type="ECO:0000313" key="7">
    <source>
        <dbReference type="EMBL" id="PAA65342.1"/>
    </source>
</evidence>
<feature type="non-terminal residue" evidence="7">
    <location>
        <position position="1"/>
    </location>
</feature>
<dbReference type="AlphaFoldDB" id="A0A267EX93"/>
<keyword evidence="4" id="KW-0539">Nucleus</keyword>
<comment type="caution">
    <text evidence="7">The sequence shown here is derived from an EMBL/GenBank/DDBJ whole genome shotgun (WGS) entry which is preliminary data.</text>
</comment>
<dbReference type="InterPro" id="IPR038630">
    <property type="entry name" value="L24e/L24_sf"/>
</dbReference>
<organism evidence="7 8">
    <name type="scientific">Macrostomum lignano</name>
    <dbReference type="NCBI Taxonomy" id="282301"/>
    <lineage>
        <taxon>Eukaryota</taxon>
        <taxon>Metazoa</taxon>
        <taxon>Spiralia</taxon>
        <taxon>Lophotrochozoa</taxon>
        <taxon>Platyhelminthes</taxon>
        <taxon>Rhabditophora</taxon>
        <taxon>Macrostomorpha</taxon>
        <taxon>Macrostomida</taxon>
        <taxon>Macrostomidae</taxon>
        <taxon>Macrostomum</taxon>
    </lineage>
</organism>
<dbReference type="STRING" id="282301.A0A267EX93"/>
<dbReference type="PANTHER" id="PTHR10792:SF8">
    <property type="entry name" value="RIBOSOME BIOGENESIS PROTEIN RLP24-RELATED"/>
    <property type="match status" value="1"/>
</dbReference>
<dbReference type="GO" id="GO:0005730">
    <property type="term" value="C:nucleolus"/>
    <property type="evidence" value="ECO:0007669"/>
    <property type="project" value="TreeGrafter"/>
</dbReference>
<dbReference type="Proteomes" id="UP000215902">
    <property type="component" value="Unassembled WGS sequence"/>
</dbReference>
<dbReference type="InterPro" id="IPR056366">
    <property type="entry name" value="Ribosomal_eL24"/>
</dbReference>
<dbReference type="InterPro" id="IPR000988">
    <property type="entry name" value="Ribosomal_eL24-rel_N"/>
</dbReference>
<dbReference type="PROSITE" id="PS01073">
    <property type="entry name" value="RIBOSOMAL_L24E"/>
    <property type="match status" value="1"/>
</dbReference>
<evidence type="ECO:0000259" key="6">
    <source>
        <dbReference type="SMART" id="SM00746"/>
    </source>
</evidence>
<dbReference type="GO" id="GO:0003735">
    <property type="term" value="F:structural constituent of ribosome"/>
    <property type="evidence" value="ECO:0007669"/>
    <property type="project" value="InterPro"/>
</dbReference>
<dbReference type="GO" id="GO:0042273">
    <property type="term" value="P:ribosomal large subunit biogenesis"/>
    <property type="evidence" value="ECO:0007669"/>
    <property type="project" value="TreeGrafter"/>
</dbReference>
<dbReference type="OrthoDB" id="10262490at2759"/>
<sequence length="209" mass="23970">RLAMRLQKCWFCSSNIYPGHGICFVRNDSTEFRFCRSKCHKAFKKKRNPRKTRWTKAYRMARNKDLSQDLSLTFEARRSTLPKYNREALTQTVEAMRKIVQVRQKRQASHILKRLAKGTEMRRLADVRSVEQELHLVQAPHATRKIYDPDTKRLVAGADAAAAAAKQQRLDKRATAKAAAEARAKRAKLRAKTNAALTLDAEAMETEDA</sequence>
<gene>
    <name evidence="7" type="ORF">BOX15_Mlig025987g2</name>
</gene>
<accession>A0A267EX93</accession>